<dbReference type="Pfam" id="PF00989">
    <property type="entry name" value="PAS"/>
    <property type="match status" value="1"/>
</dbReference>
<dbReference type="Proteomes" id="UP000251891">
    <property type="component" value="Unassembled WGS sequence"/>
</dbReference>
<protein>
    <recommendedName>
        <fullName evidence="1">PAS domain-containing protein</fullName>
    </recommendedName>
</protein>
<dbReference type="PROSITE" id="PS50112">
    <property type="entry name" value="PAS"/>
    <property type="match status" value="1"/>
</dbReference>
<dbReference type="InterPro" id="IPR035965">
    <property type="entry name" value="PAS-like_dom_sf"/>
</dbReference>
<evidence type="ECO:0000313" key="3">
    <source>
        <dbReference type="Proteomes" id="UP000251891"/>
    </source>
</evidence>
<dbReference type="SUPFAM" id="SSF55785">
    <property type="entry name" value="PYP-like sensor domain (PAS domain)"/>
    <property type="match status" value="1"/>
</dbReference>
<keyword evidence="3" id="KW-1185">Reference proteome</keyword>
<reference evidence="2 3" key="1">
    <citation type="submission" date="2018-06" db="EMBL/GenBank/DDBJ databases">
        <title>Actinomadura craniellae sp. nov. isolated from marine sponge Craniella sp.</title>
        <authorList>
            <person name="Li L."/>
            <person name="Xu Q.H."/>
            <person name="Lin H.W."/>
            <person name="Lu Y.H."/>
        </authorList>
    </citation>
    <scope>NUCLEOTIDE SEQUENCE [LARGE SCALE GENOMIC DNA]</scope>
    <source>
        <strain evidence="2 3">LHW63021</strain>
    </source>
</reference>
<name>A0A365GZL4_9ACTN</name>
<proteinExistence type="predicted"/>
<dbReference type="InterPro" id="IPR000014">
    <property type="entry name" value="PAS"/>
</dbReference>
<dbReference type="EMBL" id="QLYX01000014">
    <property type="protein sequence ID" value="RAY12279.1"/>
    <property type="molecule type" value="Genomic_DNA"/>
</dbReference>
<dbReference type="GO" id="GO:0006355">
    <property type="term" value="P:regulation of DNA-templated transcription"/>
    <property type="evidence" value="ECO:0007669"/>
    <property type="project" value="InterPro"/>
</dbReference>
<sequence length="173" mass="18557">MPDLAGPSSPARNSGISREGLSAVFRDGRRPFGDFVFRSALFEWPARSRGSMTLFALVAADADGVIRSWDAGAERLFGHPAGDAVGSTLDILVPDTHREQHWNGYRALMAEGTGAELDRGAVLVPVLHHDGSVRTCAVQLILLRDPWSRPVGAMAVFTSAQPDEEGLPELPAL</sequence>
<dbReference type="NCBIfam" id="TIGR00229">
    <property type="entry name" value="sensory_box"/>
    <property type="match status" value="1"/>
</dbReference>
<dbReference type="CDD" id="cd00130">
    <property type="entry name" value="PAS"/>
    <property type="match status" value="1"/>
</dbReference>
<dbReference type="AlphaFoldDB" id="A0A365GZL4"/>
<accession>A0A365GZL4</accession>
<dbReference type="Gene3D" id="3.30.450.20">
    <property type="entry name" value="PAS domain"/>
    <property type="match status" value="1"/>
</dbReference>
<evidence type="ECO:0000259" key="1">
    <source>
        <dbReference type="PROSITE" id="PS50112"/>
    </source>
</evidence>
<feature type="domain" description="PAS" evidence="1">
    <location>
        <begin position="57"/>
        <end position="95"/>
    </location>
</feature>
<organism evidence="2 3">
    <name type="scientific">Actinomadura craniellae</name>
    <dbReference type="NCBI Taxonomy" id="2231787"/>
    <lineage>
        <taxon>Bacteria</taxon>
        <taxon>Bacillati</taxon>
        <taxon>Actinomycetota</taxon>
        <taxon>Actinomycetes</taxon>
        <taxon>Streptosporangiales</taxon>
        <taxon>Thermomonosporaceae</taxon>
        <taxon>Actinomadura</taxon>
    </lineage>
</organism>
<dbReference type="InterPro" id="IPR013767">
    <property type="entry name" value="PAS_fold"/>
</dbReference>
<evidence type="ECO:0000313" key="2">
    <source>
        <dbReference type="EMBL" id="RAY12279.1"/>
    </source>
</evidence>
<gene>
    <name evidence="2" type="ORF">DPM19_26585</name>
</gene>
<comment type="caution">
    <text evidence="2">The sequence shown here is derived from an EMBL/GenBank/DDBJ whole genome shotgun (WGS) entry which is preliminary data.</text>
</comment>
<dbReference type="SMART" id="SM00091">
    <property type="entry name" value="PAS"/>
    <property type="match status" value="1"/>
</dbReference>